<evidence type="ECO:0000256" key="3">
    <source>
        <dbReference type="ARBA" id="ARBA00022884"/>
    </source>
</evidence>
<dbReference type="SUPFAM" id="SSF54928">
    <property type="entry name" value="RNA-binding domain, RBD"/>
    <property type="match status" value="1"/>
</dbReference>
<name>A0AA88KRD9_NAELO</name>
<dbReference type="Gene3D" id="3.30.70.330">
    <property type="match status" value="1"/>
</dbReference>
<keyword evidence="1" id="KW-0963">Cytoplasm</keyword>
<dbReference type="Pfam" id="PF12353">
    <property type="entry name" value="eIF3g"/>
    <property type="match status" value="1"/>
</dbReference>
<gene>
    <name evidence="8" type="ORF">C9374_009734</name>
</gene>
<dbReference type="AlphaFoldDB" id="A0AA88KRD9"/>
<dbReference type="Proteomes" id="UP000816034">
    <property type="component" value="Unassembled WGS sequence"/>
</dbReference>
<dbReference type="InterPro" id="IPR024675">
    <property type="entry name" value="eIF3g_N"/>
</dbReference>
<dbReference type="SMART" id="SM00360">
    <property type="entry name" value="RRM"/>
    <property type="match status" value="1"/>
</dbReference>
<dbReference type="RefSeq" id="XP_044555051.1">
    <property type="nucleotide sequence ID" value="XM_044699954.1"/>
</dbReference>
<reference evidence="8 9" key="1">
    <citation type="journal article" date="2018" name="BMC Genomics">
        <title>The genome of Naegleria lovaniensis, the basis for a comparative approach to unravel pathogenicity factors of the human pathogenic amoeba N. fowleri.</title>
        <authorList>
            <person name="Liechti N."/>
            <person name="Schurch N."/>
            <person name="Bruggmann R."/>
            <person name="Wittwer M."/>
        </authorList>
    </citation>
    <scope>NUCLEOTIDE SEQUENCE [LARGE SCALE GENOMIC DNA]</scope>
    <source>
        <strain evidence="8 9">ATCC 30569</strain>
    </source>
</reference>
<dbReference type="EMBL" id="PYSW02000003">
    <property type="protein sequence ID" value="KAG2393157.1"/>
    <property type="molecule type" value="Genomic_DNA"/>
</dbReference>
<evidence type="ECO:0000256" key="1">
    <source>
        <dbReference type="ARBA" id="ARBA00022490"/>
    </source>
</evidence>
<evidence type="ECO:0000256" key="5">
    <source>
        <dbReference type="PROSITE-ProRule" id="PRU00176"/>
    </source>
</evidence>
<keyword evidence="4" id="KW-0648">Protein biosynthesis</keyword>
<keyword evidence="3 5" id="KW-0694">RNA-binding</keyword>
<dbReference type="GeneID" id="68102188"/>
<comment type="caution">
    <text evidence="8">The sequence shown here is derived from an EMBL/GenBank/DDBJ whole genome shotgun (WGS) entry which is preliminary data.</text>
</comment>
<dbReference type="InterPro" id="IPR000504">
    <property type="entry name" value="RRM_dom"/>
</dbReference>
<protein>
    <recommendedName>
        <fullName evidence="7">RRM domain-containing protein</fullName>
    </recommendedName>
</protein>
<dbReference type="InterPro" id="IPR017334">
    <property type="entry name" value="eIF3_g"/>
</dbReference>
<evidence type="ECO:0000313" key="9">
    <source>
        <dbReference type="Proteomes" id="UP000816034"/>
    </source>
</evidence>
<organism evidence="8 9">
    <name type="scientific">Naegleria lovaniensis</name>
    <name type="common">Amoeba</name>
    <dbReference type="NCBI Taxonomy" id="51637"/>
    <lineage>
        <taxon>Eukaryota</taxon>
        <taxon>Discoba</taxon>
        <taxon>Heterolobosea</taxon>
        <taxon>Tetramitia</taxon>
        <taxon>Eutetramitia</taxon>
        <taxon>Vahlkampfiidae</taxon>
        <taxon>Naegleria</taxon>
    </lineage>
</organism>
<dbReference type="InterPro" id="IPR035979">
    <property type="entry name" value="RBD_domain_sf"/>
</dbReference>
<accession>A0AA88KRD9</accession>
<proteinExistence type="predicted"/>
<dbReference type="PIRSF" id="PIRSF037949">
    <property type="entry name" value="Transl_init_eIF-3_RNA-bind"/>
    <property type="match status" value="1"/>
</dbReference>
<evidence type="ECO:0000256" key="2">
    <source>
        <dbReference type="ARBA" id="ARBA00022540"/>
    </source>
</evidence>
<dbReference type="PROSITE" id="PS50102">
    <property type="entry name" value="RRM"/>
    <property type="match status" value="1"/>
</dbReference>
<feature type="region of interest" description="Disordered" evidence="6">
    <location>
        <begin position="129"/>
        <end position="174"/>
    </location>
</feature>
<dbReference type="Pfam" id="PF00076">
    <property type="entry name" value="RRM_1"/>
    <property type="match status" value="1"/>
</dbReference>
<evidence type="ECO:0000256" key="6">
    <source>
        <dbReference type="SAM" id="MobiDB-lite"/>
    </source>
</evidence>
<dbReference type="InterPro" id="IPR034240">
    <property type="entry name" value="eIF3G_RRM"/>
</dbReference>
<evidence type="ECO:0000256" key="4">
    <source>
        <dbReference type="ARBA" id="ARBA00022917"/>
    </source>
</evidence>
<evidence type="ECO:0000313" key="8">
    <source>
        <dbReference type="EMBL" id="KAG2393157.1"/>
    </source>
</evidence>
<evidence type="ECO:0000259" key="7">
    <source>
        <dbReference type="PROSITE" id="PS50102"/>
    </source>
</evidence>
<dbReference type="GO" id="GO:0005852">
    <property type="term" value="C:eukaryotic translation initiation factor 3 complex"/>
    <property type="evidence" value="ECO:0007669"/>
    <property type="project" value="InterPro"/>
</dbReference>
<dbReference type="InterPro" id="IPR012677">
    <property type="entry name" value="Nucleotide-bd_a/b_plait_sf"/>
</dbReference>
<dbReference type="GO" id="GO:0003743">
    <property type="term" value="F:translation initiation factor activity"/>
    <property type="evidence" value="ECO:0007669"/>
    <property type="project" value="UniProtKB-KW"/>
</dbReference>
<dbReference type="GO" id="GO:0003723">
    <property type="term" value="F:RNA binding"/>
    <property type="evidence" value="ECO:0007669"/>
    <property type="project" value="UniProtKB-UniRule"/>
</dbReference>
<dbReference type="PANTHER" id="PTHR10352">
    <property type="entry name" value="EUKARYOTIC TRANSLATION INITIATION FACTOR 3 SUBUNIT G"/>
    <property type="match status" value="1"/>
</dbReference>
<keyword evidence="9" id="KW-1185">Reference proteome</keyword>
<keyword evidence="2" id="KW-0396">Initiation factor</keyword>
<dbReference type="CDD" id="cd12408">
    <property type="entry name" value="RRM_eIF3G_like"/>
    <property type="match status" value="1"/>
</dbReference>
<feature type="domain" description="RRM" evidence="7">
    <location>
        <begin position="180"/>
        <end position="258"/>
    </location>
</feature>
<sequence length="262" mass="29571">MTIATPTSSTASKSWADQEEEGNIVQIIDDKKTGIKTIIEEKMKDGKKVRIVKKIKTVKVQKKHNPLVEERRKWKKFGSAQSGNLPEVTAVGEPINFEYTNNKKQSTALQTVMDEQELLLNRIQMQLAKEATETKEEASENEPQEDEDKLKAPSSGAYIPPSLKNKQLGAGTAGRSDVNTTIRVGNLDQRATESDLRLLFGDIGRIVKVYLPFNNDRTRNRGFALITYTTPEDCEKAIDQFDGFSLNHLLLNVEWSKTERKF</sequence>